<gene>
    <name evidence="1" type="ORF">HNAJ_LOCUS2008</name>
</gene>
<reference evidence="1 2" key="2">
    <citation type="submission" date="2018-11" db="EMBL/GenBank/DDBJ databases">
        <authorList>
            <consortium name="Pathogen Informatics"/>
        </authorList>
    </citation>
    <scope>NUCLEOTIDE SEQUENCE [LARGE SCALE GENOMIC DNA]</scope>
</reference>
<dbReference type="EMBL" id="UZAE01000894">
    <property type="protein sequence ID" value="VDN97867.1"/>
    <property type="molecule type" value="Genomic_DNA"/>
</dbReference>
<organism evidence="3">
    <name type="scientific">Rodentolepis nana</name>
    <name type="common">Dwarf tapeworm</name>
    <name type="synonym">Hymenolepis nana</name>
    <dbReference type="NCBI Taxonomy" id="102285"/>
    <lineage>
        <taxon>Eukaryota</taxon>
        <taxon>Metazoa</taxon>
        <taxon>Spiralia</taxon>
        <taxon>Lophotrochozoa</taxon>
        <taxon>Platyhelminthes</taxon>
        <taxon>Cestoda</taxon>
        <taxon>Eucestoda</taxon>
        <taxon>Cyclophyllidea</taxon>
        <taxon>Hymenolepididae</taxon>
        <taxon>Rodentolepis</taxon>
    </lineage>
</organism>
<accession>A0A0R3T4M1</accession>
<evidence type="ECO:0000313" key="2">
    <source>
        <dbReference type="Proteomes" id="UP000278807"/>
    </source>
</evidence>
<name>A0A0R3T4M1_RODNA</name>
<keyword evidence="2" id="KW-1185">Reference proteome</keyword>
<dbReference type="Proteomes" id="UP000278807">
    <property type="component" value="Unassembled WGS sequence"/>
</dbReference>
<dbReference type="AlphaFoldDB" id="A0A0R3T4M1"/>
<proteinExistence type="predicted"/>
<reference evidence="3" key="1">
    <citation type="submission" date="2017-02" db="UniProtKB">
        <authorList>
            <consortium name="WormBaseParasite"/>
        </authorList>
    </citation>
    <scope>IDENTIFICATION</scope>
</reference>
<protein>
    <submittedName>
        <fullName evidence="3">Cadherin domain-containing protein</fullName>
    </submittedName>
</protein>
<evidence type="ECO:0000313" key="1">
    <source>
        <dbReference type="EMBL" id="VDN97867.1"/>
    </source>
</evidence>
<dbReference type="WBParaSite" id="HNAJ_0000200901-mRNA-1">
    <property type="protein sequence ID" value="HNAJ_0000200901-mRNA-1"/>
    <property type="gene ID" value="HNAJ_0000200901"/>
</dbReference>
<evidence type="ECO:0000313" key="3">
    <source>
        <dbReference type="WBParaSite" id="HNAJ_0000200901-mRNA-1"/>
    </source>
</evidence>
<sequence>MEWYLSLDWAHQSVSSSSSGAYLLSYIVDRTSQHTSRRNRGKEQILPFRNSKEYLLEANQGLLSAITFSNGNVLSKIEEIECKSGGFNTTLMMFETRDDYFQDCVRVFALTVDDSDFEKGTFFTNVSMVKTTLRMLLINQPLRDIPNLRDDDSLCGLDYA</sequence>